<evidence type="ECO:0000256" key="6">
    <source>
        <dbReference type="ARBA" id="ARBA00022679"/>
    </source>
</evidence>
<reference evidence="18 19" key="1">
    <citation type="submission" date="2019-03" db="EMBL/GenBank/DDBJ databases">
        <title>Metabolic potential of uncultured bacteria and archaea associated with petroleum seepage in deep-sea sediments.</title>
        <authorList>
            <person name="Dong X."/>
            <person name="Hubert C."/>
        </authorList>
    </citation>
    <scope>NUCLEOTIDE SEQUENCE [LARGE SCALE GENOMIC DNA]</scope>
    <source>
        <strain evidence="18">E44_bin92</strain>
    </source>
</reference>
<dbReference type="InterPro" id="IPR040442">
    <property type="entry name" value="Pyrv_kinase-like_dom_sf"/>
</dbReference>
<dbReference type="Pfam" id="PF02887">
    <property type="entry name" value="PK_C"/>
    <property type="match status" value="1"/>
</dbReference>
<dbReference type="PRINTS" id="PR01050">
    <property type="entry name" value="PYRUVTKNASE"/>
</dbReference>
<organism evidence="18 19">
    <name type="scientific">Aerophobetes bacterium</name>
    <dbReference type="NCBI Taxonomy" id="2030807"/>
    <lineage>
        <taxon>Bacteria</taxon>
        <taxon>Candidatus Aerophobota</taxon>
    </lineage>
</organism>
<keyword evidence="10" id="KW-0067">ATP-binding</keyword>
<dbReference type="GO" id="GO:0004743">
    <property type="term" value="F:pyruvate kinase activity"/>
    <property type="evidence" value="ECO:0007669"/>
    <property type="project" value="UniProtKB-UniRule"/>
</dbReference>
<keyword evidence="8" id="KW-0547">Nucleotide-binding</keyword>
<dbReference type="InterPro" id="IPR015813">
    <property type="entry name" value="Pyrv/PenolPyrv_kinase-like_dom"/>
</dbReference>
<gene>
    <name evidence="18" type="primary">pyk</name>
    <name evidence="18" type="ORF">E3J95_02410</name>
</gene>
<dbReference type="EC" id="2.7.1.40" evidence="5 14"/>
<keyword evidence="7" id="KW-0479">Metal-binding</keyword>
<dbReference type="NCBIfam" id="NF004491">
    <property type="entry name" value="PRK05826.1"/>
    <property type="match status" value="1"/>
</dbReference>
<dbReference type="InterPro" id="IPR018209">
    <property type="entry name" value="Pyrv_Knase_AS"/>
</dbReference>
<protein>
    <recommendedName>
        <fullName evidence="5 14">Pyruvate kinase</fullName>
        <ecNumber evidence="5 14">2.7.1.40</ecNumber>
    </recommendedName>
</protein>
<sequence length="480" mass="52996">MSHRGSHRRRRTKIVCTIGPASGSSKVIEDLMREGMDVARLNFSHGSYEEHSRAIRYVREVSLKLRKPVAILQDLSGPKIRTGLVRKEPVLLKEGTTFTLTSRHIPGNEREVSITYPLLPQKVENGQVILLADGLLELRVEEATSTDIKCRVITGGELASHQGINLPEASFEIPPLSEKDQKDLVFGIEHAVDFIGISFVRRAQDILQIRKMLKEKGKEEISLIAKIEKREALRNIDEIIKAADGIMIARGDLGVEIPLEKVPLAQKEIIKKCNLTGKPVITATQMLESMIENPRPTRAEVTDIANAIFDGTDAIMLSEETALGKYPVASAVMMSKIALETEKSLDYEKILIERALSVKPAVPDAISHATCEIAQNLKAAAIVTFTLSGSSARMVARYRPRVPIIARSPKQATVRKLALSWGVYPRQSSEIKDTDDMINKAKRTALETGLVRRGEKIIITAGIPFAIPGTTNLIKVETVE</sequence>
<dbReference type="GO" id="GO:0005524">
    <property type="term" value="F:ATP binding"/>
    <property type="evidence" value="ECO:0007669"/>
    <property type="project" value="UniProtKB-KW"/>
</dbReference>
<evidence type="ECO:0000313" key="19">
    <source>
        <dbReference type="Proteomes" id="UP000320781"/>
    </source>
</evidence>
<keyword evidence="9 15" id="KW-0418">Kinase</keyword>
<keyword evidence="12 15" id="KW-0324">Glycolysis</keyword>
<dbReference type="GO" id="GO:0030955">
    <property type="term" value="F:potassium ion binding"/>
    <property type="evidence" value="ECO:0007669"/>
    <property type="project" value="UniProtKB-UniRule"/>
</dbReference>
<evidence type="ECO:0000256" key="3">
    <source>
        <dbReference type="ARBA" id="ARBA00004997"/>
    </source>
</evidence>
<comment type="catalytic activity">
    <reaction evidence="15">
        <text>pyruvate + ATP = phosphoenolpyruvate + ADP + H(+)</text>
        <dbReference type="Rhea" id="RHEA:18157"/>
        <dbReference type="ChEBI" id="CHEBI:15361"/>
        <dbReference type="ChEBI" id="CHEBI:15378"/>
        <dbReference type="ChEBI" id="CHEBI:30616"/>
        <dbReference type="ChEBI" id="CHEBI:58702"/>
        <dbReference type="ChEBI" id="CHEBI:456216"/>
        <dbReference type="EC" id="2.7.1.40"/>
    </reaction>
</comment>
<feature type="domain" description="Pyruvate kinase C-terminal" evidence="17">
    <location>
        <begin position="364"/>
        <end position="476"/>
    </location>
</feature>
<dbReference type="GO" id="GO:0000287">
    <property type="term" value="F:magnesium ion binding"/>
    <property type="evidence" value="ECO:0007669"/>
    <property type="project" value="UniProtKB-UniRule"/>
</dbReference>
<dbReference type="UniPathway" id="UPA00109">
    <property type="reaction ID" value="UER00188"/>
</dbReference>
<evidence type="ECO:0000259" key="17">
    <source>
        <dbReference type="Pfam" id="PF02887"/>
    </source>
</evidence>
<keyword evidence="11 15" id="KW-0460">Magnesium</keyword>
<dbReference type="GO" id="GO:0016301">
    <property type="term" value="F:kinase activity"/>
    <property type="evidence" value="ECO:0007669"/>
    <property type="project" value="UniProtKB-KW"/>
</dbReference>
<evidence type="ECO:0000313" key="18">
    <source>
        <dbReference type="EMBL" id="TES86258.1"/>
    </source>
</evidence>
<evidence type="ECO:0000256" key="5">
    <source>
        <dbReference type="ARBA" id="ARBA00012142"/>
    </source>
</evidence>
<dbReference type="InterPro" id="IPR036918">
    <property type="entry name" value="Pyrv_Knase_C_sf"/>
</dbReference>
<dbReference type="InterPro" id="IPR015795">
    <property type="entry name" value="Pyrv_Knase_C"/>
</dbReference>
<dbReference type="FunFam" id="3.20.20.60:FF:000001">
    <property type="entry name" value="Pyruvate kinase"/>
    <property type="match status" value="1"/>
</dbReference>
<dbReference type="NCBIfam" id="TIGR01064">
    <property type="entry name" value="pyruv_kin"/>
    <property type="match status" value="1"/>
</dbReference>
<accession>A0A523QKP0</accession>
<dbReference type="InterPro" id="IPR011037">
    <property type="entry name" value="Pyrv_Knase-like_insert_dom_sf"/>
</dbReference>
<dbReference type="Gene3D" id="3.40.1380.20">
    <property type="entry name" value="Pyruvate kinase, C-terminal domain"/>
    <property type="match status" value="1"/>
</dbReference>
<dbReference type="EMBL" id="SOKU01000115">
    <property type="protein sequence ID" value="TES86258.1"/>
    <property type="molecule type" value="Genomic_DNA"/>
</dbReference>
<dbReference type="Gene3D" id="3.20.20.60">
    <property type="entry name" value="Phosphoenolpyruvate-binding domains"/>
    <property type="match status" value="1"/>
</dbReference>
<dbReference type="AlphaFoldDB" id="A0A523QKP0"/>
<evidence type="ECO:0000256" key="12">
    <source>
        <dbReference type="ARBA" id="ARBA00023152"/>
    </source>
</evidence>
<comment type="pathway">
    <text evidence="3 15">Carbohydrate degradation; glycolysis; pyruvate from D-glyceraldehyde 3-phosphate: step 5/5.</text>
</comment>
<evidence type="ECO:0000259" key="16">
    <source>
        <dbReference type="Pfam" id="PF00224"/>
    </source>
</evidence>
<evidence type="ECO:0000256" key="15">
    <source>
        <dbReference type="RuleBase" id="RU000504"/>
    </source>
</evidence>
<dbReference type="Gene3D" id="2.40.33.10">
    <property type="entry name" value="PK beta-barrel domain-like"/>
    <property type="match status" value="1"/>
</dbReference>
<dbReference type="Proteomes" id="UP000320781">
    <property type="component" value="Unassembled WGS sequence"/>
</dbReference>
<comment type="similarity">
    <text evidence="4 15">Belongs to the pyruvate kinase family.</text>
</comment>
<dbReference type="InterPro" id="IPR015793">
    <property type="entry name" value="Pyrv_Knase_brl"/>
</dbReference>
<evidence type="ECO:0000256" key="10">
    <source>
        <dbReference type="ARBA" id="ARBA00022840"/>
    </source>
</evidence>
<dbReference type="NCBIfam" id="NF004978">
    <property type="entry name" value="PRK06354.1"/>
    <property type="match status" value="1"/>
</dbReference>
<evidence type="ECO:0000256" key="9">
    <source>
        <dbReference type="ARBA" id="ARBA00022777"/>
    </source>
</evidence>
<evidence type="ECO:0000256" key="2">
    <source>
        <dbReference type="ARBA" id="ARBA00001958"/>
    </source>
</evidence>
<feature type="domain" description="Pyruvate kinase barrel" evidence="16">
    <location>
        <begin position="10"/>
        <end position="330"/>
    </location>
</feature>
<dbReference type="InterPro" id="IPR015806">
    <property type="entry name" value="Pyrv_Knase_insert_dom_sf"/>
</dbReference>
<dbReference type="PROSITE" id="PS00110">
    <property type="entry name" value="PYRUVATE_KINASE"/>
    <property type="match status" value="1"/>
</dbReference>
<dbReference type="SUPFAM" id="SSF50800">
    <property type="entry name" value="PK beta-barrel domain-like"/>
    <property type="match status" value="1"/>
</dbReference>
<comment type="cofactor">
    <cofactor evidence="1">
        <name>Mg(2+)</name>
        <dbReference type="ChEBI" id="CHEBI:18420"/>
    </cofactor>
</comment>
<evidence type="ECO:0000256" key="11">
    <source>
        <dbReference type="ARBA" id="ARBA00022842"/>
    </source>
</evidence>
<keyword evidence="13 18" id="KW-0670">Pyruvate</keyword>
<evidence type="ECO:0000256" key="1">
    <source>
        <dbReference type="ARBA" id="ARBA00001946"/>
    </source>
</evidence>
<dbReference type="PANTHER" id="PTHR11817">
    <property type="entry name" value="PYRUVATE KINASE"/>
    <property type="match status" value="1"/>
</dbReference>
<keyword evidence="6 15" id="KW-0808">Transferase</keyword>
<dbReference type="Pfam" id="PF00224">
    <property type="entry name" value="PK"/>
    <property type="match status" value="1"/>
</dbReference>
<dbReference type="SUPFAM" id="SSF51621">
    <property type="entry name" value="Phosphoenolpyruvate/pyruvate domain"/>
    <property type="match status" value="1"/>
</dbReference>
<dbReference type="GO" id="GO:0006950">
    <property type="term" value="P:response to stress"/>
    <property type="evidence" value="ECO:0007669"/>
    <property type="project" value="UniProtKB-ARBA"/>
</dbReference>
<comment type="cofactor">
    <cofactor evidence="2">
        <name>K(+)</name>
        <dbReference type="ChEBI" id="CHEBI:29103"/>
    </cofactor>
</comment>
<dbReference type="SUPFAM" id="SSF52935">
    <property type="entry name" value="PK C-terminal domain-like"/>
    <property type="match status" value="1"/>
</dbReference>
<evidence type="ECO:0000256" key="14">
    <source>
        <dbReference type="NCBIfam" id="TIGR01064"/>
    </source>
</evidence>
<evidence type="ECO:0000256" key="8">
    <source>
        <dbReference type="ARBA" id="ARBA00022741"/>
    </source>
</evidence>
<evidence type="ECO:0000256" key="13">
    <source>
        <dbReference type="ARBA" id="ARBA00023317"/>
    </source>
</evidence>
<evidence type="ECO:0000256" key="7">
    <source>
        <dbReference type="ARBA" id="ARBA00022723"/>
    </source>
</evidence>
<proteinExistence type="inferred from homology"/>
<evidence type="ECO:0000256" key="4">
    <source>
        <dbReference type="ARBA" id="ARBA00008663"/>
    </source>
</evidence>
<dbReference type="FunFam" id="2.40.33.10:FF:000001">
    <property type="entry name" value="Pyruvate kinase"/>
    <property type="match status" value="1"/>
</dbReference>
<dbReference type="InterPro" id="IPR001697">
    <property type="entry name" value="Pyr_Knase"/>
</dbReference>
<name>A0A523QKP0_UNCAE</name>
<comment type="caution">
    <text evidence="18">The sequence shown here is derived from an EMBL/GenBank/DDBJ whole genome shotgun (WGS) entry which is preliminary data.</text>
</comment>